<sequence>MFALQEEHSSRGPAGADKILEEEFEKRIGLMKKEMEEKEQNLTALMEGCKMAADKNLKMALQIPQSENLADLNEQRQKEQQLAAMVGRVEERKVVLAQKITQTMALQLSVKSEHKRREEEVHVLKKEMEDKENMLTDLVNSLTELCLHRALHWKKHHAKKEKEKKAEVCGKYDEA</sequence>
<evidence type="ECO:0000313" key="2">
    <source>
        <dbReference type="EMBL" id="KAI1900025.1"/>
    </source>
</evidence>
<gene>
    <name evidence="2" type="ORF">AGOR_G00068010</name>
</gene>
<dbReference type="EMBL" id="JAERUA010000005">
    <property type="protein sequence ID" value="KAI1900025.1"/>
    <property type="molecule type" value="Genomic_DNA"/>
</dbReference>
<feature type="coiled-coil region" evidence="1">
    <location>
        <begin position="114"/>
        <end position="141"/>
    </location>
</feature>
<accession>A0A8T3E0E0</accession>
<dbReference type="Proteomes" id="UP000829720">
    <property type="component" value="Unassembled WGS sequence"/>
</dbReference>
<keyword evidence="1" id="KW-0175">Coiled coil</keyword>
<keyword evidence="3" id="KW-1185">Reference proteome</keyword>
<name>A0A8T3E0E0_9TELE</name>
<reference evidence="2" key="1">
    <citation type="submission" date="2021-01" db="EMBL/GenBank/DDBJ databases">
        <authorList>
            <person name="Zahm M."/>
            <person name="Roques C."/>
            <person name="Cabau C."/>
            <person name="Klopp C."/>
            <person name="Donnadieu C."/>
            <person name="Jouanno E."/>
            <person name="Lampietro C."/>
            <person name="Louis A."/>
            <person name="Herpin A."/>
            <person name="Echchiki A."/>
            <person name="Berthelot C."/>
            <person name="Parey E."/>
            <person name="Roest-Crollius H."/>
            <person name="Braasch I."/>
            <person name="Postlethwait J."/>
            <person name="Bobe J."/>
            <person name="Montfort J."/>
            <person name="Bouchez O."/>
            <person name="Begum T."/>
            <person name="Mejri S."/>
            <person name="Adams A."/>
            <person name="Chen W.-J."/>
            <person name="Guiguen Y."/>
        </authorList>
    </citation>
    <scope>NUCLEOTIDE SEQUENCE</scope>
    <source>
        <tissue evidence="2">Blood</tissue>
    </source>
</reference>
<evidence type="ECO:0000256" key="1">
    <source>
        <dbReference type="SAM" id="Coils"/>
    </source>
</evidence>
<organism evidence="2 3">
    <name type="scientific">Albula goreensis</name>
    <dbReference type="NCBI Taxonomy" id="1534307"/>
    <lineage>
        <taxon>Eukaryota</taxon>
        <taxon>Metazoa</taxon>
        <taxon>Chordata</taxon>
        <taxon>Craniata</taxon>
        <taxon>Vertebrata</taxon>
        <taxon>Euteleostomi</taxon>
        <taxon>Actinopterygii</taxon>
        <taxon>Neopterygii</taxon>
        <taxon>Teleostei</taxon>
        <taxon>Albuliformes</taxon>
        <taxon>Albulidae</taxon>
        <taxon>Albula</taxon>
    </lineage>
</organism>
<protein>
    <submittedName>
        <fullName evidence="2">Uncharacterized protein</fullName>
    </submittedName>
</protein>
<proteinExistence type="predicted"/>
<dbReference type="OrthoDB" id="8983770at2759"/>
<comment type="caution">
    <text evidence="2">The sequence shown here is derived from an EMBL/GenBank/DDBJ whole genome shotgun (WGS) entry which is preliminary data.</text>
</comment>
<dbReference type="AlphaFoldDB" id="A0A8T3E0E0"/>
<evidence type="ECO:0000313" key="3">
    <source>
        <dbReference type="Proteomes" id="UP000829720"/>
    </source>
</evidence>